<feature type="region of interest" description="Disordered" evidence="11">
    <location>
        <begin position="350"/>
        <end position="424"/>
    </location>
</feature>
<dbReference type="RefSeq" id="WP_280080114.1">
    <property type="nucleotide sequence ID" value="NZ_JAOCGG010000001.1"/>
</dbReference>
<keyword evidence="5" id="KW-0812">Transmembrane</keyword>
<dbReference type="Pfam" id="PF03958">
    <property type="entry name" value="Secretin_N"/>
    <property type="match status" value="3"/>
</dbReference>
<feature type="domain" description="GspD-like N0" evidence="15">
    <location>
        <begin position="97"/>
        <end position="166"/>
    </location>
</feature>
<feature type="compositionally biased region" description="Polar residues" evidence="11">
    <location>
        <begin position="352"/>
        <end position="361"/>
    </location>
</feature>
<evidence type="ECO:0000313" key="17">
    <source>
        <dbReference type="Proteomes" id="UP001160882"/>
    </source>
</evidence>
<evidence type="ECO:0000256" key="9">
    <source>
        <dbReference type="ARBA" id="ARBA00023237"/>
    </source>
</evidence>
<comment type="caution">
    <text evidence="16">The sequence shown here is derived from an EMBL/GenBank/DDBJ whole genome shotgun (WGS) entry which is preliminary data.</text>
</comment>
<evidence type="ECO:0000256" key="1">
    <source>
        <dbReference type="ARBA" id="ARBA00004442"/>
    </source>
</evidence>
<evidence type="ECO:0000256" key="5">
    <source>
        <dbReference type="ARBA" id="ARBA00022692"/>
    </source>
</evidence>
<evidence type="ECO:0000313" key="16">
    <source>
        <dbReference type="EMBL" id="MDH1628930.1"/>
    </source>
</evidence>
<feature type="signal peptide" evidence="12">
    <location>
        <begin position="1"/>
        <end position="24"/>
    </location>
</feature>
<dbReference type="PANTHER" id="PTHR30332">
    <property type="entry name" value="PROBABLE GENERAL SECRETION PATHWAY PROTEIN D"/>
    <property type="match status" value="1"/>
</dbReference>
<dbReference type="GO" id="GO:0015628">
    <property type="term" value="P:protein secretion by the type II secretion system"/>
    <property type="evidence" value="ECO:0007669"/>
    <property type="project" value="InterPro"/>
</dbReference>
<evidence type="ECO:0000259" key="14">
    <source>
        <dbReference type="Pfam" id="PF03958"/>
    </source>
</evidence>
<dbReference type="InterPro" id="IPR050810">
    <property type="entry name" value="Bact_Secretion_Sys_Channel"/>
</dbReference>
<dbReference type="Pfam" id="PF00263">
    <property type="entry name" value="Secretin"/>
    <property type="match status" value="1"/>
</dbReference>
<keyword evidence="3 10" id="KW-0813">Transport</keyword>
<dbReference type="InterPro" id="IPR004846">
    <property type="entry name" value="T2SS/T3SS_dom"/>
</dbReference>
<name>A0AA42URV4_9PSED</name>
<dbReference type="GO" id="GO:0015627">
    <property type="term" value="C:type II protein secretion system complex"/>
    <property type="evidence" value="ECO:0007669"/>
    <property type="project" value="InterPro"/>
</dbReference>
<dbReference type="InterPro" id="IPR013356">
    <property type="entry name" value="T2SS_GspD"/>
</dbReference>
<feature type="region of interest" description="Disordered" evidence="11">
    <location>
        <begin position="34"/>
        <end position="80"/>
    </location>
</feature>
<dbReference type="PRINTS" id="PR01032">
    <property type="entry name" value="PHAGEIV"/>
</dbReference>
<keyword evidence="4" id="KW-1134">Transmembrane beta strand</keyword>
<evidence type="ECO:0000256" key="11">
    <source>
        <dbReference type="SAM" id="MobiDB-lite"/>
    </source>
</evidence>
<dbReference type="Pfam" id="PF21305">
    <property type="entry name" value="type_II_gspD_N0"/>
    <property type="match status" value="1"/>
</dbReference>
<comment type="subcellular location">
    <subcellularLocation>
        <location evidence="1 10">Cell outer membrane</location>
    </subcellularLocation>
</comment>
<evidence type="ECO:0000256" key="10">
    <source>
        <dbReference type="RuleBase" id="RU004004"/>
    </source>
</evidence>
<dbReference type="EMBL" id="JAOCGG010000001">
    <property type="protein sequence ID" value="MDH1628930.1"/>
    <property type="molecule type" value="Genomic_DNA"/>
</dbReference>
<dbReference type="GO" id="GO:0009279">
    <property type="term" value="C:cell outer membrane"/>
    <property type="evidence" value="ECO:0007669"/>
    <property type="project" value="UniProtKB-SubCell"/>
</dbReference>
<feature type="domain" description="NolW-like" evidence="14">
    <location>
        <begin position="255"/>
        <end position="323"/>
    </location>
</feature>
<sequence>MTCLRSPRLPFAPLLLALALSACASAPSVQRPLASSELGRPLAEASTSTGVLDHRAQPEAQTRPATHQPAPRVGQRHSRAVATPVPANPLGEQPVQLNFVDADIQAVVRGLSRATGRQFLVDPRVKGQLTLVSEGEVPASKAYGMLLSALRMQGFSVVDVGGVAQVVPQADAKLLGGAVVTGDRDAGNGMVTRTFRLQYENAVNLIPVLRPIVSPDNPINAYPGNNTLVVTDYAENLERVAQILDRVDIPTAIDTDVVAINNGIASDIAGMVNELLDSQGSDPTQKISVLGDPRSNSVVIRSGSPERTQLARDLIYKLDNAQDSAGNLHVVYLRNAQADKLAQSLRGLLTGESDNAGNDTTRALLSGGGMLTGGSGNGTSGNGSSAQGNSANNNANASRSSNQGAGTTPNGYGSSTQQNDQGTAFSAGGATIQADKTTNTLLISAPEPLYRSLREVIDQLDQRRAQVVVESLIVEVGEDDANEFGIQWQAGNLGKNGVFGGANLGGSGLVKGPSSIDVLPKGLSVGVVDGTVKIPGIGEVLDLKVLARALTSKGGSNVLSTPNLLTLDNEAASIFVGQTIPFVSGQYVTDGGGNSNNPFQTIQREEVGLRLNVRPQISEGGTVKLDVYQEVSSVDQRASSAAGTVTNKRAIDTSILLDDGQIMVLGGLLQDGYTQTNEGIPWLSGLPGVGALFRSERRASNKTNLMVFLRPYIVRDAAVGRSITLNRYDFIRRAQGSLKPEHSWALPDMDMPLLPPVEQGVPDQGRAQPAALRAPRAAIRAVPVDEVAR</sequence>
<evidence type="ECO:0000256" key="12">
    <source>
        <dbReference type="SAM" id="SignalP"/>
    </source>
</evidence>
<gene>
    <name evidence="16" type="primary">gspD</name>
    <name evidence="16" type="ORF">N5I14_01555</name>
</gene>
<organism evidence="16 17">
    <name type="scientific">Pseudomonas mosselii</name>
    <dbReference type="NCBI Taxonomy" id="78327"/>
    <lineage>
        <taxon>Bacteria</taxon>
        <taxon>Pseudomonadati</taxon>
        <taxon>Pseudomonadota</taxon>
        <taxon>Gammaproteobacteria</taxon>
        <taxon>Pseudomonadales</taxon>
        <taxon>Pseudomonadaceae</taxon>
        <taxon>Pseudomonas</taxon>
    </lineage>
</organism>
<evidence type="ECO:0000256" key="4">
    <source>
        <dbReference type="ARBA" id="ARBA00022452"/>
    </source>
</evidence>
<dbReference type="InterPro" id="IPR049371">
    <property type="entry name" value="GspD-like_N0"/>
</dbReference>
<keyword evidence="8" id="KW-0472">Membrane</keyword>
<feature type="compositionally biased region" description="Polar residues" evidence="11">
    <location>
        <begin position="407"/>
        <end position="424"/>
    </location>
</feature>
<evidence type="ECO:0000259" key="13">
    <source>
        <dbReference type="Pfam" id="PF00263"/>
    </source>
</evidence>
<dbReference type="AlphaFoldDB" id="A0AA42URV4"/>
<reference evidence="16" key="1">
    <citation type="submission" date="2022-09" db="EMBL/GenBank/DDBJ databases">
        <title>Intensive care unit water sources are persistently colonized with multi-drug resistant bacteria and are the site of extensive horizontal gene transfer of antibiotic resistance genes.</title>
        <authorList>
            <person name="Diorio-Toth L."/>
        </authorList>
    </citation>
    <scope>NUCLEOTIDE SEQUENCE</scope>
    <source>
        <strain evidence="16">GD03782</strain>
    </source>
</reference>
<protein>
    <submittedName>
        <fullName evidence="16">Type II secretion system secretin GspD</fullName>
    </submittedName>
</protein>
<keyword evidence="6 12" id="KW-0732">Signal</keyword>
<dbReference type="InterPro" id="IPR001775">
    <property type="entry name" value="GspD/PilQ"/>
</dbReference>
<evidence type="ECO:0000256" key="2">
    <source>
        <dbReference type="ARBA" id="ARBA00006980"/>
    </source>
</evidence>
<dbReference type="InterPro" id="IPR005644">
    <property type="entry name" value="NolW-like"/>
</dbReference>
<feature type="domain" description="NolW-like" evidence="14">
    <location>
        <begin position="192"/>
        <end position="251"/>
    </location>
</feature>
<comment type="similarity">
    <text evidence="2">Belongs to the bacterial secretin family. GSP D subfamily.</text>
</comment>
<evidence type="ECO:0000256" key="8">
    <source>
        <dbReference type="ARBA" id="ARBA00023136"/>
    </source>
</evidence>
<feature type="domain" description="Type II/III secretion system secretin-like" evidence="13">
    <location>
        <begin position="549"/>
        <end position="715"/>
    </location>
</feature>
<dbReference type="FunFam" id="3.30.1370.120:FF:000011">
    <property type="entry name" value="Type II secretion system protein"/>
    <property type="match status" value="1"/>
</dbReference>
<keyword evidence="7" id="KW-0653">Protein transport</keyword>
<evidence type="ECO:0000256" key="6">
    <source>
        <dbReference type="ARBA" id="ARBA00022729"/>
    </source>
</evidence>
<dbReference type="InterPro" id="IPR038591">
    <property type="entry name" value="NolW-like_sf"/>
</dbReference>
<evidence type="ECO:0000256" key="3">
    <source>
        <dbReference type="ARBA" id="ARBA00022448"/>
    </source>
</evidence>
<proteinExistence type="inferred from homology"/>
<feature type="domain" description="NolW-like" evidence="14">
    <location>
        <begin position="329"/>
        <end position="466"/>
    </location>
</feature>
<feature type="compositionally biased region" description="Gly residues" evidence="11">
    <location>
        <begin position="366"/>
        <end position="381"/>
    </location>
</feature>
<keyword evidence="9" id="KW-0998">Cell outer membrane</keyword>
<dbReference type="PANTHER" id="PTHR30332:SF24">
    <property type="entry name" value="SECRETIN GSPD-RELATED"/>
    <property type="match status" value="1"/>
</dbReference>
<dbReference type="Proteomes" id="UP001160882">
    <property type="component" value="Unassembled WGS sequence"/>
</dbReference>
<dbReference type="PROSITE" id="PS51257">
    <property type="entry name" value="PROKAR_LIPOPROTEIN"/>
    <property type="match status" value="1"/>
</dbReference>
<feature type="chain" id="PRO_5041357559" evidence="12">
    <location>
        <begin position="25"/>
        <end position="789"/>
    </location>
</feature>
<dbReference type="Gene3D" id="3.30.1370.120">
    <property type="match status" value="3"/>
</dbReference>
<feature type="compositionally biased region" description="Low complexity" evidence="11">
    <location>
        <begin position="382"/>
        <end position="406"/>
    </location>
</feature>
<accession>A0AA42URV4</accession>
<evidence type="ECO:0000256" key="7">
    <source>
        <dbReference type="ARBA" id="ARBA00022927"/>
    </source>
</evidence>
<dbReference type="PRINTS" id="PR00811">
    <property type="entry name" value="BCTERIALGSPD"/>
</dbReference>
<evidence type="ECO:0000259" key="15">
    <source>
        <dbReference type="Pfam" id="PF21305"/>
    </source>
</evidence>
<dbReference type="NCBIfam" id="TIGR02517">
    <property type="entry name" value="type_II_gspD"/>
    <property type="match status" value="1"/>
</dbReference>